<dbReference type="GO" id="GO:0000149">
    <property type="term" value="F:SNARE binding"/>
    <property type="evidence" value="ECO:0007669"/>
    <property type="project" value="TreeGrafter"/>
</dbReference>
<reference evidence="4 5" key="2">
    <citation type="submission" date="2015-05" db="EMBL/GenBank/DDBJ databases">
        <authorList>
            <person name="Morales-Cruz A."/>
            <person name="Amrine K.C."/>
            <person name="Cantu D."/>
        </authorList>
    </citation>
    <scope>NUCLEOTIDE SEQUENCE [LARGE SCALE GENOMIC DNA]</scope>
    <source>
        <strain evidence="4">UCRPC4</strain>
    </source>
</reference>
<evidence type="ECO:0000259" key="3">
    <source>
        <dbReference type="PROSITE" id="PS51205"/>
    </source>
</evidence>
<dbReference type="InterPro" id="IPR003123">
    <property type="entry name" value="VPS9"/>
</dbReference>
<dbReference type="EMBL" id="LCWF01000028">
    <property type="protein sequence ID" value="KKY27115.1"/>
    <property type="molecule type" value="Genomic_DNA"/>
</dbReference>
<dbReference type="Pfam" id="PF02204">
    <property type="entry name" value="VPS9"/>
    <property type="match status" value="1"/>
</dbReference>
<dbReference type="FunFam" id="1.25.40.20:FF:000443">
    <property type="entry name" value="Putative vps9 domain protein"/>
    <property type="match status" value="1"/>
</dbReference>
<dbReference type="GO" id="GO:0045022">
    <property type="term" value="P:early endosome to late endosome transport"/>
    <property type="evidence" value="ECO:0007669"/>
    <property type="project" value="TreeGrafter"/>
</dbReference>
<dbReference type="AlphaFoldDB" id="A0A0G2HF67"/>
<dbReference type="InterPro" id="IPR001683">
    <property type="entry name" value="PX_dom"/>
</dbReference>
<comment type="caution">
    <text evidence="4">The sequence shown here is derived from an EMBL/GenBank/DDBJ whole genome shotgun (WGS) entry which is preliminary data.</text>
</comment>
<name>A0A0G2HF67_PHACM</name>
<dbReference type="SUPFAM" id="SSF64268">
    <property type="entry name" value="PX domain"/>
    <property type="match status" value="1"/>
</dbReference>
<dbReference type="SMART" id="SM00248">
    <property type="entry name" value="ANK"/>
    <property type="match status" value="4"/>
</dbReference>
<sequence>MIARQMQPGLERLFREFGKELGRPLPPPPSHDPTSDVNGAGSSDFVTDQAENGSLNEQTRLPFNSADYFEDDEDLMRRALETSVTAAIDLFQLVDKQQLSFLGATTDLTGPVVEHLIERYVAEQVHQSLLWPRVCAYRKLEDLELDHKIRHMENLDISQVGMAIDGGRRGREELSQRLANGVEQFRKMNSANSPQEMLETLLATQKAVTEVPEPRAGSALNESDNEKRQSTMTINADVLVSLLLIVVIRSQVRHLQARLSYMQKFIYIDDVESGEIGYCLSTFEAVVLYLMRESGALRTASQRNRRLWLATKTGNVAEMKATLEPDDDSAIDAAFTEEPDEHYESTENYEDIDTIMHANGSANGHLESSVESLENASTQPSSLSHVFPFQTQAEATPSHSLPRRGKKVSMDLRSLSSSSAFSFHSRTTTLCSTTSALEGDTSVDSLVKTQDPSGNSIPMMAIEGRQPDSLRYLLSLDQHFPAPFIIEDATSEGTTLLSAAVQLAHTEIIDIMLSYACGNLDEKKLEEYLSRPDARGRTVAHYLFSAPQLISRLDKKLPWRQKDNIGQTPLFALCRSYDHPGYYGMVTEALKIATSAQGDGKPLRLDDHVDKRGNTLLHIVNEPAIINWILQQCDSDPNAINDKKFTPLMLASKYGRVDMVRIFFSDPRVDLSLKEIRGLTAVELAKDDEVRNRIDDLTLFSNSTTAPSADSSGRITTVVRSFFVEDGTIRFVLKSGAPSKAPSATSTTYSITTCRRSIIDFENLAKWLMQEHPASYMPDVFRFRSPFQIHSKPSRAVLHDTQMQIDRFLKVLLSHPTFSTHETLWEFFLVPDMQSDMISQRAQLKSQLHIERINDEYDPVPPTQVKDVENLINHSREMVRSVNVATRSVLRRGHGLQQAIEDFADAVAISVAATSTLGPPISNVLPQSYIDSLNRYSTLMSTPRDSSPIHAFSQTIASFHSTILATLSSLSRPSLLISDLTTQSRNLSRNRSSLASTSTPRGASKFFDSLPGSEGNKERKIKDLEKKIANGEKELERLGKELAWTREVVVGELAGWNTWREQAGRDAVKRLARGMVIRERERGKGLERCLRALKEGK</sequence>
<dbReference type="PROSITE" id="PS51205">
    <property type="entry name" value="VPS9"/>
    <property type="match status" value="1"/>
</dbReference>
<dbReference type="OrthoDB" id="7464126at2759"/>
<feature type="region of interest" description="Disordered" evidence="2">
    <location>
        <begin position="19"/>
        <end position="57"/>
    </location>
</feature>
<dbReference type="GO" id="GO:0005770">
    <property type="term" value="C:late endosome"/>
    <property type="evidence" value="ECO:0007669"/>
    <property type="project" value="TreeGrafter"/>
</dbReference>
<dbReference type="InterPro" id="IPR037191">
    <property type="entry name" value="VPS9_dom_sf"/>
</dbReference>
<dbReference type="InterPro" id="IPR002110">
    <property type="entry name" value="Ankyrin_rpt"/>
</dbReference>
<dbReference type="GO" id="GO:0035091">
    <property type="term" value="F:phosphatidylinositol binding"/>
    <property type="evidence" value="ECO:0007669"/>
    <property type="project" value="InterPro"/>
</dbReference>
<dbReference type="Pfam" id="PF00787">
    <property type="entry name" value="PX"/>
    <property type="match status" value="1"/>
</dbReference>
<gene>
    <name evidence="4" type="ORF">UCRPC4_g01249</name>
</gene>
<protein>
    <submittedName>
        <fullName evidence="4">Putative vps9 domain-containing protein</fullName>
    </submittedName>
</protein>
<feature type="compositionally biased region" description="Low complexity" evidence="2">
    <location>
        <begin position="987"/>
        <end position="999"/>
    </location>
</feature>
<reference evidence="4 5" key="1">
    <citation type="submission" date="2015-05" db="EMBL/GenBank/DDBJ databases">
        <title>Distinctive expansion of gene families associated with plant cell wall degradation and secondary metabolism in the genomes of grapevine trunk pathogens.</title>
        <authorList>
            <person name="Lawrence D.P."/>
            <person name="Travadon R."/>
            <person name="Rolshausen P.E."/>
            <person name="Baumgartner K."/>
        </authorList>
    </citation>
    <scope>NUCLEOTIDE SEQUENCE [LARGE SCALE GENOMIC DNA]</scope>
    <source>
        <strain evidence="4">UCRPC4</strain>
    </source>
</reference>
<dbReference type="InterPro" id="IPR036770">
    <property type="entry name" value="Ankyrin_rpt-contain_sf"/>
</dbReference>
<comment type="similarity">
    <text evidence="1">Belongs to the UPF0507 family.</text>
</comment>
<dbReference type="Pfam" id="PF13857">
    <property type="entry name" value="Ank_5"/>
    <property type="match status" value="1"/>
</dbReference>
<proteinExistence type="inferred from homology"/>
<dbReference type="SUPFAM" id="SSF48403">
    <property type="entry name" value="Ankyrin repeat"/>
    <property type="match status" value="1"/>
</dbReference>
<feature type="domain" description="VPS9" evidence="3">
    <location>
        <begin position="139"/>
        <end position="299"/>
    </location>
</feature>
<evidence type="ECO:0000313" key="4">
    <source>
        <dbReference type="EMBL" id="KKY27115.1"/>
    </source>
</evidence>
<dbReference type="InterPro" id="IPR036871">
    <property type="entry name" value="PX_dom_sf"/>
</dbReference>
<dbReference type="PANTHER" id="PTHR24170">
    <property type="entry name" value="ANKYRIN REPEAT DOMAIN-CONTAINING PROTEIN 27"/>
    <property type="match status" value="1"/>
</dbReference>
<evidence type="ECO:0000256" key="2">
    <source>
        <dbReference type="SAM" id="MobiDB-lite"/>
    </source>
</evidence>
<evidence type="ECO:0000256" key="1">
    <source>
        <dbReference type="ARBA" id="ARBA00007428"/>
    </source>
</evidence>
<dbReference type="Gene3D" id="1.25.40.20">
    <property type="entry name" value="Ankyrin repeat-containing domain"/>
    <property type="match status" value="1"/>
</dbReference>
<accession>A0A0G2HF67</accession>
<dbReference type="CDD" id="cd06093">
    <property type="entry name" value="PX_domain"/>
    <property type="match status" value="1"/>
</dbReference>
<dbReference type="GO" id="GO:0005886">
    <property type="term" value="C:plasma membrane"/>
    <property type="evidence" value="ECO:0007669"/>
    <property type="project" value="TreeGrafter"/>
</dbReference>
<dbReference type="Proteomes" id="UP000053317">
    <property type="component" value="Unassembled WGS sequence"/>
</dbReference>
<dbReference type="InterPro" id="IPR051248">
    <property type="entry name" value="UPF0507/Ank_repeat_27"/>
</dbReference>
<feature type="region of interest" description="Disordered" evidence="2">
    <location>
        <begin position="987"/>
        <end position="1016"/>
    </location>
</feature>
<dbReference type="Gene3D" id="3.30.1520.10">
    <property type="entry name" value="Phox-like domain"/>
    <property type="match status" value="1"/>
</dbReference>
<evidence type="ECO:0000313" key="5">
    <source>
        <dbReference type="Proteomes" id="UP000053317"/>
    </source>
</evidence>
<feature type="compositionally biased region" description="Polar residues" evidence="2">
    <location>
        <begin position="35"/>
        <end position="57"/>
    </location>
</feature>
<dbReference type="GO" id="GO:0005085">
    <property type="term" value="F:guanyl-nucleotide exchange factor activity"/>
    <property type="evidence" value="ECO:0007669"/>
    <property type="project" value="TreeGrafter"/>
</dbReference>
<dbReference type="Gene3D" id="1.20.1050.80">
    <property type="entry name" value="VPS9 domain"/>
    <property type="match status" value="1"/>
</dbReference>
<dbReference type="PANTHER" id="PTHR24170:SF1">
    <property type="entry name" value="DOMAIN PROTEIN, PUTATIVE (AFU_ORTHOLOGUE AFUA_1G09870)-RELATED"/>
    <property type="match status" value="1"/>
</dbReference>
<dbReference type="GO" id="GO:0030133">
    <property type="term" value="C:transport vesicle"/>
    <property type="evidence" value="ECO:0007669"/>
    <property type="project" value="TreeGrafter"/>
</dbReference>
<dbReference type="GO" id="GO:0005769">
    <property type="term" value="C:early endosome"/>
    <property type="evidence" value="ECO:0007669"/>
    <property type="project" value="TreeGrafter"/>
</dbReference>
<dbReference type="SUPFAM" id="SSF109993">
    <property type="entry name" value="VPS9 domain"/>
    <property type="match status" value="1"/>
</dbReference>
<dbReference type="GO" id="GO:0097422">
    <property type="term" value="C:tubular endosome"/>
    <property type="evidence" value="ECO:0007669"/>
    <property type="project" value="TreeGrafter"/>
</dbReference>
<keyword evidence="5" id="KW-1185">Reference proteome</keyword>
<organism evidence="4 5">
    <name type="scientific">Phaeomoniella chlamydospora</name>
    <name type="common">Phaeoacremonium chlamydosporum</name>
    <dbReference type="NCBI Taxonomy" id="158046"/>
    <lineage>
        <taxon>Eukaryota</taxon>
        <taxon>Fungi</taxon>
        <taxon>Dikarya</taxon>
        <taxon>Ascomycota</taxon>
        <taxon>Pezizomycotina</taxon>
        <taxon>Eurotiomycetes</taxon>
        <taxon>Chaetothyriomycetidae</taxon>
        <taxon>Phaeomoniellales</taxon>
        <taxon>Phaeomoniellaceae</taxon>
        <taxon>Phaeomoniella</taxon>
    </lineage>
</organism>